<comment type="caution">
    <text evidence="4">The sequence shown here is derived from an EMBL/GenBank/DDBJ whole genome shotgun (WGS) entry which is preliminary data.</text>
</comment>
<evidence type="ECO:0000313" key="5">
    <source>
        <dbReference type="Proteomes" id="UP000652354"/>
    </source>
</evidence>
<feature type="domain" description="PafC HTH" evidence="2">
    <location>
        <begin position="7"/>
        <end position="111"/>
    </location>
</feature>
<dbReference type="Pfam" id="PF13280">
    <property type="entry name" value="WYL"/>
    <property type="match status" value="1"/>
</dbReference>
<dbReference type="PROSITE" id="PS52050">
    <property type="entry name" value="WYL"/>
    <property type="match status" value="1"/>
</dbReference>
<feature type="domain" description="WYL" evidence="1">
    <location>
        <begin position="144"/>
        <end position="208"/>
    </location>
</feature>
<dbReference type="InterPro" id="IPR051534">
    <property type="entry name" value="CBASS_pafABC_assoc_protein"/>
</dbReference>
<dbReference type="Pfam" id="PF25583">
    <property type="entry name" value="WCX"/>
    <property type="match status" value="1"/>
</dbReference>
<dbReference type="AlphaFoldDB" id="A0A919Q5E0"/>
<dbReference type="EMBL" id="BONR01000002">
    <property type="protein sequence ID" value="GIG54588.1"/>
    <property type="molecule type" value="Genomic_DNA"/>
</dbReference>
<evidence type="ECO:0000313" key="4">
    <source>
        <dbReference type="EMBL" id="GIG54588.1"/>
    </source>
</evidence>
<dbReference type="PANTHER" id="PTHR34580">
    <property type="match status" value="1"/>
</dbReference>
<dbReference type="Pfam" id="PF19187">
    <property type="entry name" value="HTH_PafC"/>
    <property type="match status" value="1"/>
</dbReference>
<evidence type="ECO:0000259" key="1">
    <source>
        <dbReference type="Pfam" id="PF13280"/>
    </source>
</evidence>
<evidence type="ECO:0000259" key="3">
    <source>
        <dbReference type="Pfam" id="PF25583"/>
    </source>
</evidence>
<proteinExistence type="predicted"/>
<gene>
    <name evidence="4" type="ORF">Dac01nite_13400</name>
</gene>
<keyword evidence="5" id="KW-1185">Reference proteome</keyword>
<dbReference type="PANTHER" id="PTHR34580:SF1">
    <property type="entry name" value="PROTEIN PAFC"/>
    <property type="match status" value="1"/>
</dbReference>
<protein>
    <submittedName>
        <fullName evidence="4">Protein pafC</fullName>
    </submittedName>
</protein>
<feature type="domain" description="WCX" evidence="3">
    <location>
        <begin position="229"/>
        <end position="300"/>
    </location>
</feature>
<accession>A0A919Q5E0</accession>
<dbReference type="InterPro" id="IPR026881">
    <property type="entry name" value="WYL_dom"/>
</dbReference>
<reference evidence="4" key="1">
    <citation type="submission" date="2021-01" db="EMBL/GenBank/DDBJ databases">
        <title>Whole genome shotgun sequence of Demequina activiva NBRC 110675.</title>
        <authorList>
            <person name="Komaki H."/>
            <person name="Tamura T."/>
        </authorList>
    </citation>
    <scope>NUCLEOTIDE SEQUENCE</scope>
    <source>
        <strain evidence="4">NBRC 110675</strain>
    </source>
</reference>
<name>A0A919Q5E0_9MICO</name>
<organism evidence="4 5">
    <name type="scientific">Demequina activiva</name>
    <dbReference type="NCBI Taxonomy" id="1582364"/>
    <lineage>
        <taxon>Bacteria</taxon>
        <taxon>Bacillati</taxon>
        <taxon>Actinomycetota</taxon>
        <taxon>Actinomycetes</taxon>
        <taxon>Micrococcales</taxon>
        <taxon>Demequinaceae</taxon>
        <taxon>Demequina</taxon>
    </lineage>
</organism>
<evidence type="ECO:0000259" key="2">
    <source>
        <dbReference type="Pfam" id="PF19187"/>
    </source>
</evidence>
<dbReference type="RefSeq" id="WP_203654781.1">
    <property type="nucleotide sequence ID" value="NZ_BONR01000002.1"/>
</dbReference>
<dbReference type="InterPro" id="IPR028349">
    <property type="entry name" value="PafC-like"/>
</dbReference>
<dbReference type="PIRSF" id="PIRSF016838">
    <property type="entry name" value="PafC"/>
    <property type="match status" value="1"/>
</dbReference>
<dbReference type="InterPro" id="IPR057727">
    <property type="entry name" value="WCX_dom"/>
</dbReference>
<dbReference type="Proteomes" id="UP000652354">
    <property type="component" value="Unassembled WGS sequence"/>
</dbReference>
<sequence>MAETSRDRLVRMLGMVAYLESHGATPVAVLAEHFGVSQAKVTQELWTLGMSGVPPYLPDEYLDFDFDALDEGLAVLRDAQGVTQVRLSGQEAVALTGALATLIAAGTAPEGAVDLLERIRVAFGGAAPVTVLPGGDTVDPALRDTLAGAITRGHAVRADYVDAQDHRTERVIEPHRLVAIDGIGYVECWCRKAQGYRTLRLSRFADAEELADAATQPASAEHGFSLEPQYNATVTMRRSARWAFEDIAGVAVEDDGDSATATFGVSDTGWAAARLLTVAPHLLRVEPVTLREELARHAGAVIAAQGD</sequence>
<dbReference type="InterPro" id="IPR043839">
    <property type="entry name" value="PafC_HTH"/>
</dbReference>